<comment type="caution">
    <text evidence="6">The sequence shown here is derived from an EMBL/GenBank/DDBJ whole genome shotgun (WGS) entry which is preliminary data.</text>
</comment>
<keyword evidence="2" id="KW-0229">DNA integration</keyword>
<accession>A0ABW1V410</accession>
<evidence type="ECO:0000259" key="5">
    <source>
        <dbReference type="PROSITE" id="PS51898"/>
    </source>
</evidence>
<evidence type="ECO:0000313" key="7">
    <source>
        <dbReference type="Proteomes" id="UP001596233"/>
    </source>
</evidence>
<keyword evidence="4" id="KW-0233">DNA recombination</keyword>
<dbReference type="Gene3D" id="1.10.150.130">
    <property type="match status" value="1"/>
</dbReference>
<dbReference type="PANTHER" id="PTHR30349">
    <property type="entry name" value="PHAGE INTEGRASE-RELATED"/>
    <property type="match status" value="1"/>
</dbReference>
<dbReference type="InterPro" id="IPR013762">
    <property type="entry name" value="Integrase-like_cat_sf"/>
</dbReference>
<reference evidence="7" key="1">
    <citation type="journal article" date="2019" name="Int. J. Syst. Evol. Microbiol.">
        <title>The Global Catalogue of Microorganisms (GCM) 10K type strain sequencing project: providing services to taxonomists for standard genome sequencing and annotation.</title>
        <authorList>
            <consortium name="The Broad Institute Genomics Platform"/>
            <consortium name="The Broad Institute Genome Sequencing Center for Infectious Disease"/>
            <person name="Wu L."/>
            <person name="Ma J."/>
        </authorList>
    </citation>
    <scope>NUCLEOTIDE SEQUENCE [LARGE SCALE GENOMIC DNA]</scope>
    <source>
        <strain evidence="7">PCU 280</strain>
    </source>
</reference>
<dbReference type="InterPro" id="IPR050090">
    <property type="entry name" value="Tyrosine_recombinase_XerCD"/>
</dbReference>
<proteinExistence type="inferred from homology"/>
<dbReference type="InterPro" id="IPR011010">
    <property type="entry name" value="DNA_brk_join_enz"/>
</dbReference>
<feature type="domain" description="Tyr recombinase" evidence="5">
    <location>
        <begin position="210"/>
        <end position="383"/>
    </location>
</feature>
<evidence type="ECO:0000256" key="1">
    <source>
        <dbReference type="ARBA" id="ARBA00008857"/>
    </source>
</evidence>
<evidence type="ECO:0000256" key="3">
    <source>
        <dbReference type="ARBA" id="ARBA00023125"/>
    </source>
</evidence>
<dbReference type="Pfam" id="PF13495">
    <property type="entry name" value="Phage_int_SAM_4"/>
    <property type="match status" value="1"/>
</dbReference>
<dbReference type="EMBL" id="JBHSTE010000003">
    <property type="protein sequence ID" value="MFC6333154.1"/>
    <property type="molecule type" value="Genomic_DNA"/>
</dbReference>
<dbReference type="InterPro" id="IPR010998">
    <property type="entry name" value="Integrase_recombinase_N"/>
</dbReference>
<name>A0ABW1V410_9BACL</name>
<evidence type="ECO:0000313" key="6">
    <source>
        <dbReference type="EMBL" id="MFC6333154.1"/>
    </source>
</evidence>
<evidence type="ECO:0000256" key="2">
    <source>
        <dbReference type="ARBA" id="ARBA00022908"/>
    </source>
</evidence>
<dbReference type="InterPro" id="IPR002104">
    <property type="entry name" value="Integrase_catalytic"/>
</dbReference>
<sequence length="387" mass="45729">MTIDITKVNEQWLSLSFPYSEKALNKIRCIPGRKWMTELRCWYVPYNINVICYMLQYVADLNLRFDDELLLELQQLNGYEKLNAAVKQRLSAYIQVQSEQKKRIIKEIERKRSWNDTERRRLTDALQLRGYSRKTIRVYLNHLELYNRYIQEKGVEWSSTYLSGYTLRLAEQQLSSSYINQSVSAAKFYFVKVLKERDDQQYVRMKKEQKLPVVLSIEEVKRVLKALPNLKHQALLYMTYSAGLRVSEVVRLRIEHIDRERGLLIVKQGKGKKDRQTLLSDAAWQVLERYITEQLPQIWLFPGQNPQRHINERSVQKLFERALLIAGVQKDASIHSLRHSFATHLLESGIDIRYIQELLGHKSAKTTQRYTHVSTKNIARIKSPLDQ</sequence>
<evidence type="ECO:0000256" key="4">
    <source>
        <dbReference type="ARBA" id="ARBA00023172"/>
    </source>
</evidence>
<protein>
    <submittedName>
        <fullName evidence="6">Tyrosine-type recombinase/integrase</fullName>
    </submittedName>
</protein>
<dbReference type="RefSeq" id="WP_379234310.1">
    <property type="nucleotide sequence ID" value="NZ_JBHSTE010000003.1"/>
</dbReference>
<keyword evidence="7" id="KW-1185">Reference proteome</keyword>
<keyword evidence="3" id="KW-0238">DNA-binding</keyword>
<dbReference type="Gene3D" id="1.10.443.10">
    <property type="entry name" value="Intergrase catalytic core"/>
    <property type="match status" value="1"/>
</dbReference>
<comment type="similarity">
    <text evidence="1">Belongs to the 'phage' integrase family.</text>
</comment>
<dbReference type="PANTHER" id="PTHR30349:SF64">
    <property type="entry name" value="PROPHAGE INTEGRASE INTD-RELATED"/>
    <property type="match status" value="1"/>
</dbReference>
<dbReference type="SUPFAM" id="SSF56349">
    <property type="entry name" value="DNA breaking-rejoining enzymes"/>
    <property type="match status" value="1"/>
</dbReference>
<dbReference type="InterPro" id="IPR004107">
    <property type="entry name" value="Integrase_SAM-like_N"/>
</dbReference>
<dbReference type="Proteomes" id="UP001596233">
    <property type="component" value="Unassembled WGS sequence"/>
</dbReference>
<dbReference type="PROSITE" id="PS51898">
    <property type="entry name" value="TYR_RECOMBINASE"/>
    <property type="match status" value="1"/>
</dbReference>
<organism evidence="6 7">
    <name type="scientific">Paenibacillus septentrionalis</name>
    <dbReference type="NCBI Taxonomy" id="429342"/>
    <lineage>
        <taxon>Bacteria</taxon>
        <taxon>Bacillati</taxon>
        <taxon>Bacillota</taxon>
        <taxon>Bacilli</taxon>
        <taxon>Bacillales</taxon>
        <taxon>Paenibacillaceae</taxon>
        <taxon>Paenibacillus</taxon>
    </lineage>
</organism>
<gene>
    <name evidence="6" type="ORF">ACFP56_11015</name>
</gene>
<dbReference type="Pfam" id="PF00589">
    <property type="entry name" value="Phage_integrase"/>
    <property type="match status" value="1"/>
</dbReference>